<organism evidence="1 2">
    <name type="scientific">Sphagnum troendelagicum</name>
    <dbReference type="NCBI Taxonomy" id="128251"/>
    <lineage>
        <taxon>Eukaryota</taxon>
        <taxon>Viridiplantae</taxon>
        <taxon>Streptophyta</taxon>
        <taxon>Embryophyta</taxon>
        <taxon>Bryophyta</taxon>
        <taxon>Sphagnophytina</taxon>
        <taxon>Sphagnopsida</taxon>
        <taxon>Sphagnales</taxon>
        <taxon>Sphagnaceae</taxon>
        <taxon>Sphagnum</taxon>
    </lineage>
</organism>
<name>A0ABP0V283_9BRYO</name>
<gene>
    <name evidence="1" type="ORF">CSSPTR1EN2_LOCUS22154</name>
</gene>
<keyword evidence="2" id="KW-1185">Reference proteome</keyword>
<dbReference type="PANTHER" id="PTHR37067:SF3">
    <property type="entry name" value="PX DOMAIN-CONTAINING PROTEIN"/>
    <property type="match status" value="1"/>
</dbReference>
<proteinExistence type="predicted"/>
<sequence>MASKKKATPAVTSSRSASRAEAQVAHRLQYFTKSFATYKYKSHHEGQRVTSWIIYQALSSEDKENYFNECIKKTNTLDHHFDHDKDTYEFFLSTEIVEVIIGDLFFRDDEQLEDIDEDDKQNLTDAARKKLVKKQNEKKNAMKLFCKKDDAFVYTVTIKDCLHFDLAMDYVGIGLSFRQTAVAIQKAKDRTKMTKLIGLNDCIVGQYTRVLVTIALKQIALILNDESVWAMLLVGNGSTHRDQSLFDLRLCVCYRDNLVNLQLVTLPMFERHSAMNIFNSIVKFMDTLYSKWRSKLIGVSTDGENTMIGRHDGIITCLIVCADNNVLRIWCTPHQINIIVKATVEAIDNGVWVKQVYTFSVFLQAQDNLIIEMNVKCPKKTNRWAHLGRLFNFYMSYRRPLLEYTQNKQSELMPSDLWWIITYAVAPTIDSTNITLVQLQARSLLIAQQETLVENLIDTIIAMFDIEVDGADGEDALDDSMYVQQDSLRIPIVAIVNHIENQGSFSRDCYERLEEGDQQDVIKHIAMYAMALVAGLQSVKAERDNDNRASERNVRHVLHA</sequence>
<accession>A0ABP0V283</accession>
<dbReference type="Proteomes" id="UP001497512">
    <property type="component" value="Chromosome 8"/>
</dbReference>
<dbReference type="EMBL" id="OZ019900">
    <property type="protein sequence ID" value="CAK9234312.1"/>
    <property type="molecule type" value="Genomic_DNA"/>
</dbReference>
<dbReference type="PANTHER" id="PTHR37067">
    <property type="entry name" value="PX DOMAIN-CONTAINING PROTEIN"/>
    <property type="match status" value="1"/>
</dbReference>
<reference evidence="1" key="1">
    <citation type="submission" date="2024-02" db="EMBL/GenBank/DDBJ databases">
        <authorList>
            <consortium name="ELIXIR-Norway"/>
            <consortium name="Elixir Norway"/>
        </authorList>
    </citation>
    <scope>NUCLEOTIDE SEQUENCE</scope>
</reference>
<evidence type="ECO:0008006" key="3">
    <source>
        <dbReference type="Google" id="ProtNLM"/>
    </source>
</evidence>
<evidence type="ECO:0000313" key="2">
    <source>
        <dbReference type="Proteomes" id="UP001497512"/>
    </source>
</evidence>
<evidence type="ECO:0000313" key="1">
    <source>
        <dbReference type="EMBL" id="CAK9234312.1"/>
    </source>
</evidence>
<protein>
    <recommendedName>
        <fullName evidence="3">Transposase</fullName>
    </recommendedName>
</protein>